<keyword evidence="7 13" id="KW-0808">Transferase</keyword>
<dbReference type="GO" id="GO:0070475">
    <property type="term" value="P:rRNA base methylation"/>
    <property type="evidence" value="ECO:0007669"/>
    <property type="project" value="TreeGrafter"/>
</dbReference>
<name>A0A1J5QI49_9ZZZZ</name>
<proteinExistence type="inferred from homology"/>
<dbReference type="GO" id="GO:0070042">
    <property type="term" value="F:rRNA (uridine-N3-)-methyltransferase activity"/>
    <property type="evidence" value="ECO:0007669"/>
    <property type="project" value="TreeGrafter"/>
</dbReference>
<evidence type="ECO:0000256" key="10">
    <source>
        <dbReference type="ARBA" id="ARBA00047944"/>
    </source>
</evidence>
<evidence type="ECO:0000256" key="7">
    <source>
        <dbReference type="ARBA" id="ARBA00022679"/>
    </source>
</evidence>
<gene>
    <name evidence="13" type="primary">rsmE_11</name>
    <name evidence="13" type="ORF">GALL_350620</name>
</gene>
<keyword evidence="6 13" id="KW-0489">Methyltransferase</keyword>
<dbReference type="EC" id="2.1.1.193" evidence="3"/>
<comment type="caution">
    <text evidence="13">The sequence shown here is derived from an EMBL/GenBank/DDBJ whole genome shotgun (WGS) entry which is preliminary data.</text>
</comment>
<feature type="domain" description="Ribosomal RNA small subunit methyltransferase E methyltransferase" evidence="11">
    <location>
        <begin position="71"/>
        <end position="233"/>
    </location>
</feature>
<evidence type="ECO:0000259" key="11">
    <source>
        <dbReference type="Pfam" id="PF04452"/>
    </source>
</evidence>
<dbReference type="InterPro" id="IPR029028">
    <property type="entry name" value="Alpha/beta_knot_MTases"/>
</dbReference>
<dbReference type="Gene3D" id="3.40.1280.10">
    <property type="match status" value="1"/>
</dbReference>
<protein>
    <recommendedName>
        <fullName evidence="3">16S rRNA (uracil(1498)-N(3))-methyltransferase</fullName>
        <ecNumber evidence="3">2.1.1.193</ecNumber>
    </recommendedName>
</protein>
<organism evidence="13">
    <name type="scientific">mine drainage metagenome</name>
    <dbReference type="NCBI Taxonomy" id="410659"/>
    <lineage>
        <taxon>unclassified sequences</taxon>
        <taxon>metagenomes</taxon>
        <taxon>ecological metagenomes</taxon>
    </lineage>
</organism>
<dbReference type="InterPro" id="IPR046886">
    <property type="entry name" value="RsmE_MTase_dom"/>
</dbReference>
<evidence type="ECO:0000256" key="3">
    <source>
        <dbReference type="ARBA" id="ARBA00012328"/>
    </source>
</evidence>
<dbReference type="Gene3D" id="2.40.240.20">
    <property type="entry name" value="Hypothetical PUA domain-like, domain 1"/>
    <property type="match status" value="1"/>
</dbReference>
<dbReference type="PIRSF" id="PIRSF015601">
    <property type="entry name" value="MTase_slr0722"/>
    <property type="match status" value="1"/>
</dbReference>
<feature type="domain" description="Ribosomal RNA small subunit methyltransferase E PUA-like" evidence="12">
    <location>
        <begin position="17"/>
        <end position="56"/>
    </location>
</feature>
<accession>A0A1J5QI49</accession>
<comment type="catalytic activity">
    <reaction evidence="10">
        <text>uridine(1498) in 16S rRNA + S-adenosyl-L-methionine = N(3)-methyluridine(1498) in 16S rRNA + S-adenosyl-L-homocysteine + H(+)</text>
        <dbReference type="Rhea" id="RHEA:42920"/>
        <dbReference type="Rhea" id="RHEA-COMP:10283"/>
        <dbReference type="Rhea" id="RHEA-COMP:10284"/>
        <dbReference type="ChEBI" id="CHEBI:15378"/>
        <dbReference type="ChEBI" id="CHEBI:57856"/>
        <dbReference type="ChEBI" id="CHEBI:59789"/>
        <dbReference type="ChEBI" id="CHEBI:65315"/>
        <dbReference type="ChEBI" id="CHEBI:74502"/>
        <dbReference type="EC" id="2.1.1.193"/>
    </reaction>
</comment>
<keyword evidence="8" id="KW-0949">S-adenosyl-L-methionine</keyword>
<dbReference type="GO" id="GO:0005737">
    <property type="term" value="C:cytoplasm"/>
    <property type="evidence" value="ECO:0007669"/>
    <property type="project" value="UniProtKB-SubCell"/>
</dbReference>
<dbReference type="NCBIfam" id="TIGR00046">
    <property type="entry name" value="RsmE family RNA methyltransferase"/>
    <property type="match status" value="1"/>
</dbReference>
<evidence type="ECO:0000256" key="2">
    <source>
        <dbReference type="ARBA" id="ARBA00005528"/>
    </source>
</evidence>
<keyword evidence="4" id="KW-0963">Cytoplasm</keyword>
<evidence type="ECO:0000256" key="6">
    <source>
        <dbReference type="ARBA" id="ARBA00022603"/>
    </source>
</evidence>
<reference evidence="13" key="1">
    <citation type="submission" date="2016-10" db="EMBL/GenBank/DDBJ databases">
        <title>Sequence of Gallionella enrichment culture.</title>
        <authorList>
            <person name="Poehlein A."/>
            <person name="Muehling M."/>
            <person name="Daniel R."/>
        </authorList>
    </citation>
    <scope>NUCLEOTIDE SEQUENCE</scope>
</reference>
<dbReference type="PANTHER" id="PTHR30027:SF3">
    <property type="entry name" value="16S RRNA (URACIL(1498)-N(3))-METHYLTRANSFERASE"/>
    <property type="match status" value="1"/>
</dbReference>
<dbReference type="InterPro" id="IPR006700">
    <property type="entry name" value="RsmE"/>
</dbReference>
<dbReference type="CDD" id="cd18084">
    <property type="entry name" value="RsmE-like"/>
    <property type="match status" value="1"/>
</dbReference>
<comment type="similarity">
    <text evidence="2">Belongs to the RNA methyltransferase RsmE family.</text>
</comment>
<evidence type="ECO:0000313" key="13">
    <source>
        <dbReference type="EMBL" id="OIQ83152.1"/>
    </source>
</evidence>
<dbReference type="Pfam" id="PF04452">
    <property type="entry name" value="Methyltrans_RNA"/>
    <property type="match status" value="1"/>
</dbReference>
<dbReference type="SUPFAM" id="SSF75217">
    <property type="entry name" value="alpha/beta knot"/>
    <property type="match status" value="1"/>
</dbReference>
<evidence type="ECO:0000256" key="4">
    <source>
        <dbReference type="ARBA" id="ARBA00022490"/>
    </source>
</evidence>
<dbReference type="AlphaFoldDB" id="A0A1J5QI49"/>
<dbReference type="NCBIfam" id="NF008693">
    <property type="entry name" value="PRK11713.2-3"/>
    <property type="match status" value="1"/>
</dbReference>
<keyword evidence="5" id="KW-0698">rRNA processing</keyword>
<dbReference type="EMBL" id="MLJW01000730">
    <property type="protein sequence ID" value="OIQ83152.1"/>
    <property type="molecule type" value="Genomic_DNA"/>
</dbReference>
<dbReference type="SUPFAM" id="SSF88697">
    <property type="entry name" value="PUA domain-like"/>
    <property type="match status" value="1"/>
</dbReference>
<comment type="function">
    <text evidence="9">Specifically methylates the N3 position of the uracil ring of uridine 1498 (m3U1498) in 16S rRNA. Acts on the fully assembled 30S ribosomal subunit.</text>
</comment>
<sequence>MLPLFLADTVAGPKVVLEGEEARHAASVERLRVGERIRVSDGVGEYVDGVVTAVAKFRVAISVESRALLPPNDLKVVVAQALAKGDSSTVAVELLTEVGVDEILPWSALRSIAKWDDEKKNKGVARWMSVAREASKQSRRIAIPKIDQLNSTKELIARIVAADCAIVLHESGQEPIGKITIPSKGEVLLVVGPEGGIDESELELFKASGAHIAVLGPTVLRSAHAGCVAAALIVSRRWG</sequence>
<evidence type="ECO:0000256" key="8">
    <source>
        <dbReference type="ARBA" id="ARBA00022691"/>
    </source>
</evidence>
<evidence type="ECO:0000256" key="5">
    <source>
        <dbReference type="ARBA" id="ARBA00022552"/>
    </source>
</evidence>
<evidence type="ECO:0000259" key="12">
    <source>
        <dbReference type="Pfam" id="PF20260"/>
    </source>
</evidence>
<evidence type="ECO:0000256" key="1">
    <source>
        <dbReference type="ARBA" id="ARBA00004496"/>
    </source>
</evidence>
<dbReference type="InterPro" id="IPR046887">
    <property type="entry name" value="RsmE_PUA-like"/>
</dbReference>
<dbReference type="InterPro" id="IPR029026">
    <property type="entry name" value="tRNA_m1G_MTases_N"/>
</dbReference>
<evidence type="ECO:0000256" key="9">
    <source>
        <dbReference type="ARBA" id="ARBA00025699"/>
    </source>
</evidence>
<dbReference type="Pfam" id="PF20260">
    <property type="entry name" value="PUA_4"/>
    <property type="match status" value="1"/>
</dbReference>
<comment type="subcellular location">
    <subcellularLocation>
        <location evidence="1">Cytoplasm</location>
    </subcellularLocation>
</comment>
<dbReference type="PANTHER" id="PTHR30027">
    <property type="entry name" value="RIBOSOMAL RNA SMALL SUBUNIT METHYLTRANSFERASE E"/>
    <property type="match status" value="1"/>
</dbReference>
<dbReference type="InterPro" id="IPR015947">
    <property type="entry name" value="PUA-like_sf"/>
</dbReference>